<gene>
    <name evidence="31" type="ORF">SAMN05444336_101644</name>
</gene>
<evidence type="ECO:0000256" key="9">
    <source>
        <dbReference type="ARBA" id="ARBA00022645"/>
    </source>
</evidence>
<dbReference type="InterPro" id="IPR012338">
    <property type="entry name" value="Beta-lactam/transpept-like"/>
</dbReference>
<dbReference type="InterPro" id="IPR001460">
    <property type="entry name" value="PCN-bd_Tpept"/>
</dbReference>
<dbReference type="Pfam" id="PF00912">
    <property type="entry name" value="Transgly"/>
    <property type="match status" value="1"/>
</dbReference>
<keyword evidence="18" id="KW-1133">Transmembrane helix</keyword>
<organism evidence="31 32">
    <name type="scientific">Albimonas donghaensis</name>
    <dbReference type="NCBI Taxonomy" id="356660"/>
    <lineage>
        <taxon>Bacteria</taxon>
        <taxon>Pseudomonadati</taxon>
        <taxon>Pseudomonadota</taxon>
        <taxon>Alphaproteobacteria</taxon>
        <taxon>Rhodobacterales</taxon>
        <taxon>Paracoccaceae</taxon>
        <taxon>Albimonas</taxon>
    </lineage>
</organism>
<evidence type="ECO:0000256" key="3">
    <source>
        <dbReference type="ARBA" id="ARBA00007090"/>
    </source>
</evidence>
<keyword evidence="16" id="KW-0735">Signal-anchor</keyword>
<evidence type="ECO:0000313" key="31">
    <source>
        <dbReference type="EMBL" id="SDW30271.1"/>
    </source>
</evidence>
<evidence type="ECO:0000256" key="20">
    <source>
        <dbReference type="ARBA" id="ARBA00023251"/>
    </source>
</evidence>
<keyword evidence="17" id="KW-0573">Peptidoglycan synthesis</keyword>
<keyword evidence="20" id="KW-0046">Antibiotic resistance</keyword>
<evidence type="ECO:0000256" key="2">
    <source>
        <dbReference type="ARBA" id="ARBA00004752"/>
    </source>
</evidence>
<dbReference type="SUPFAM" id="SSF53955">
    <property type="entry name" value="Lysozyme-like"/>
    <property type="match status" value="1"/>
</dbReference>
<comment type="catalytic activity">
    <reaction evidence="25">
        <text>[GlcNAc-(1-&gt;4)-Mur2Ac(oyl-L-Ala-gamma-D-Glu-L-Lys-D-Ala-D-Ala)](n)-di-trans,octa-cis-undecaprenyl diphosphate + beta-D-GlcNAc-(1-&gt;4)-Mur2Ac(oyl-L-Ala-gamma-D-Glu-L-Lys-D-Ala-D-Ala)-di-trans,octa-cis-undecaprenyl diphosphate = [GlcNAc-(1-&gt;4)-Mur2Ac(oyl-L-Ala-gamma-D-Glu-L-Lys-D-Ala-D-Ala)](n+1)-di-trans,octa-cis-undecaprenyl diphosphate + di-trans,octa-cis-undecaprenyl diphosphate + H(+)</text>
        <dbReference type="Rhea" id="RHEA:23708"/>
        <dbReference type="Rhea" id="RHEA-COMP:9602"/>
        <dbReference type="Rhea" id="RHEA-COMP:9603"/>
        <dbReference type="ChEBI" id="CHEBI:15378"/>
        <dbReference type="ChEBI" id="CHEBI:58405"/>
        <dbReference type="ChEBI" id="CHEBI:60033"/>
        <dbReference type="ChEBI" id="CHEBI:78435"/>
        <dbReference type="EC" id="2.4.99.28"/>
    </reaction>
</comment>
<keyword evidence="32" id="KW-1185">Reference proteome</keyword>
<dbReference type="FunFam" id="1.10.3810.10:FF:000003">
    <property type="entry name" value="Penicillin-binding protein 1a"/>
    <property type="match status" value="1"/>
</dbReference>
<evidence type="ECO:0000256" key="26">
    <source>
        <dbReference type="ARBA" id="ARBA00060592"/>
    </source>
</evidence>
<reference evidence="31 32" key="1">
    <citation type="submission" date="2016-10" db="EMBL/GenBank/DDBJ databases">
        <authorList>
            <person name="de Groot N.N."/>
        </authorList>
    </citation>
    <scope>NUCLEOTIDE SEQUENCE [LARGE SCALE GENOMIC DNA]</scope>
    <source>
        <strain evidence="31 32">DSM 17890</strain>
    </source>
</reference>
<comment type="similarity">
    <text evidence="3">In the C-terminal section; belongs to the transpeptidase family.</text>
</comment>
<evidence type="ECO:0000256" key="6">
    <source>
        <dbReference type="ARBA" id="ARBA00018638"/>
    </source>
</evidence>
<dbReference type="GO" id="GO:0008955">
    <property type="term" value="F:peptidoglycan glycosyltransferase activity"/>
    <property type="evidence" value="ECO:0007669"/>
    <property type="project" value="UniProtKB-EC"/>
</dbReference>
<comment type="pathway">
    <text evidence="2">Cell wall biogenesis; peptidoglycan biosynthesis.</text>
</comment>
<dbReference type="InterPro" id="IPR031376">
    <property type="entry name" value="PCB_OB"/>
</dbReference>
<feature type="domain" description="Penicillin-binding protein OB-like" evidence="30">
    <location>
        <begin position="323"/>
        <end position="461"/>
    </location>
</feature>
<protein>
    <recommendedName>
        <fullName evidence="6">Penicillin-binding protein 1A</fullName>
        <ecNumber evidence="24">2.4.99.28</ecNumber>
        <ecNumber evidence="5">3.4.16.4</ecNumber>
    </recommendedName>
</protein>
<dbReference type="InterPro" id="IPR001264">
    <property type="entry name" value="Glyco_trans_51"/>
</dbReference>
<feature type="region of interest" description="Disordered" evidence="27">
    <location>
        <begin position="830"/>
        <end position="878"/>
    </location>
</feature>
<keyword evidence="21" id="KW-0511">Multifunctional enzyme</keyword>
<keyword evidence="12" id="KW-0808">Transferase</keyword>
<dbReference type="Pfam" id="PF00905">
    <property type="entry name" value="Transpeptidase"/>
    <property type="match status" value="1"/>
</dbReference>
<feature type="compositionally biased region" description="Low complexity" evidence="27">
    <location>
        <begin position="838"/>
        <end position="851"/>
    </location>
</feature>
<dbReference type="Gene3D" id="3.40.710.10">
    <property type="entry name" value="DD-peptidase/beta-lactamase superfamily"/>
    <property type="match status" value="1"/>
</dbReference>
<feature type="compositionally biased region" description="Gly residues" evidence="27">
    <location>
        <begin position="852"/>
        <end position="861"/>
    </location>
</feature>
<evidence type="ECO:0000256" key="21">
    <source>
        <dbReference type="ARBA" id="ARBA00023268"/>
    </source>
</evidence>
<dbReference type="UniPathway" id="UPA00219"/>
<evidence type="ECO:0000256" key="17">
    <source>
        <dbReference type="ARBA" id="ARBA00022984"/>
    </source>
</evidence>
<dbReference type="AlphaFoldDB" id="A0A1H2SF78"/>
<evidence type="ECO:0000256" key="12">
    <source>
        <dbReference type="ARBA" id="ARBA00022679"/>
    </source>
</evidence>
<evidence type="ECO:0000259" key="30">
    <source>
        <dbReference type="Pfam" id="PF17092"/>
    </source>
</evidence>
<comment type="pathway">
    <text evidence="26">Glycan biosynthesis.</text>
</comment>
<evidence type="ECO:0000259" key="29">
    <source>
        <dbReference type="Pfam" id="PF00912"/>
    </source>
</evidence>
<dbReference type="GO" id="GO:0008360">
    <property type="term" value="P:regulation of cell shape"/>
    <property type="evidence" value="ECO:0007669"/>
    <property type="project" value="UniProtKB-KW"/>
</dbReference>
<dbReference type="EC" id="2.4.99.28" evidence="24"/>
<evidence type="ECO:0000256" key="14">
    <source>
        <dbReference type="ARBA" id="ARBA00022801"/>
    </source>
</evidence>
<feature type="domain" description="Penicillin-binding protein transpeptidase" evidence="28">
    <location>
        <begin position="464"/>
        <end position="756"/>
    </location>
</feature>
<dbReference type="NCBIfam" id="TIGR02074">
    <property type="entry name" value="PBP_1a_fam"/>
    <property type="match status" value="1"/>
</dbReference>
<evidence type="ECO:0000256" key="11">
    <source>
        <dbReference type="ARBA" id="ARBA00022676"/>
    </source>
</evidence>
<keyword evidence="19" id="KW-0472">Membrane</keyword>
<keyword evidence="9" id="KW-0121">Carboxypeptidase</keyword>
<dbReference type="RefSeq" id="WP_245710358.1">
    <property type="nucleotide sequence ID" value="NZ_FNMZ01000001.1"/>
</dbReference>
<evidence type="ECO:0000256" key="23">
    <source>
        <dbReference type="ARBA" id="ARBA00034000"/>
    </source>
</evidence>
<dbReference type="InterPro" id="IPR023346">
    <property type="entry name" value="Lysozyme-like_dom_sf"/>
</dbReference>
<keyword evidence="13" id="KW-0812">Transmembrane</keyword>
<dbReference type="InterPro" id="IPR036950">
    <property type="entry name" value="PBP_transglycosylase"/>
</dbReference>
<evidence type="ECO:0000256" key="25">
    <source>
        <dbReference type="ARBA" id="ARBA00049902"/>
    </source>
</evidence>
<evidence type="ECO:0000256" key="8">
    <source>
        <dbReference type="ARBA" id="ARBA00022519"/>
    </source>
</evidence>
<evidence type="ECO:0000259" key="28">
    <source>
        <dbReference type="Pfam" id="PF00905"/>
    </source>
</evidence>
<dbReference type="PANTHER" id="PTHR32282">
    <property type="entry name" value="BINDING PROTEIN TRANSPEPTIDASE, PUTATIVE-RELATED"/>
    <property type="match status" value="1"/>
</dbReference>
<keyword evidence="14" id="KW-0378">Hydrolase</keyword>
<dbReference type="Proteomes" id="UP000199118">
    <property type="component" value="Unassembled WGS sequence"/>
</dbReference>
<evidence type="ECO:0000256" key="15">
    <source>
        <dbReference type="ARBA" id="ARBA00022960"/>
    </source>
</evidence>
<dbReference type="GO" id="GO:0071555">
    <property type="term" value="P:cell wall organization"/>
    <property type="evidence" value="ECO:0007669"/>
    <property type="project" value="UniProtKB-KW"/>
</dbReference>
<dbReference type="EMBL" id="FNMZ01000001">
    <property type="protein sequence ID" value="SDW30271.1"/>
    <property type="molecule type" value="Genomic_DNA"/>
</dbReference>
<evidence type="ECO:0000256" key="13">
    <source>
        <dbReference type="ARBA" id="ARBA00022692"/>
    </source>
</evidence>
<dbReference type="GO" id="GO:0009252">
    <property type="term" value="P:peptidoglycan biosynthetic process"/>
    <property type="evidence" value="ECO:0007669"/>
    <property type="project" value="UniProtKB-UniPathway"/>
</dbReference>
<accession>A0A1H2SF78</accession>
<evidence type="ECO:0000256" key="10">
    <source>
        <dbReference type="ARBA" id="ARBA00022670"/>
    </source>
</evidence>
<name>A0A1H2SF78_9RHOB</name>
<dbReference type="GO" id="GO:0006508">
    <property type="term" value="P:proteolysis"/>
    <property type="evidence" value="ECO:0007669"/>
    <property type="project" value="UniProtKB-KW"/>
</dbReference>
<keyword evidence="8" id="KW-0997">Cell inner membrane</keyword>
<keyword evidence="10" id="KW-0645">Protease</keyword>
<evidence type="ECO:0000256" key="19">
    <source>
        <dbReference type="ARBA" id="ARBA00023136"/>
    </source>
</evidence>
<sequence length="878" mass="94643">MMRFLAWMFSIASIGAIFGLGAMAALVWHYGRDLPDYDALKSYQPATISRVYDRDGAIMAEYLTERRVFAPIDEVPDLVKNAFIAAEDRNFYEHAGFDALGIVGAVVDYARGGRLRGASTITQQVMKNFLLTNERSFERKFKEIILATRLEQVLTKDQILELYLNEIYLGARAYGVAAAADNYFGKALENLTPAEAAYLAALPKAPSNLHPVRDHDIAVARRGYVLDQMLRAGFLTQAEFEEADAAPLATVLDGSVEPELPPVPPRDYFSEEIRRQLVGQFGEEAVEGGGLTIRATLDPELQRAAGDALRARLVKWDKERQGWRGPLTRIEPAALTGDDGAPSEDAWREALAATRAPGDIPGWRPAVVLKVGDTTARIGIQGVPEDADGHYIGVGDAGWAKPELERGGVGRAPRKPADIFAVGDVIMVAGETEDGSEIRDVPGDALVDAGLARWSLRQIPELQGAFMAMDPVTGRVLAMQGGFSFETSVFNRATQAKRQPGSAFKPFVYAAALDNGYTPSTVILDAPISIDTGAAELWRPTNSSNRFYGPSPMRVGIEQSRNVMTVRLAQDVGMDLVAEYAERFGVYSDMPHHLSYALGAGETTLYQMVGAYAMFANGGWRVSPTLVDRVQDRWGETIFRQDDRLCPDCRQDWRSGELEPVLQPNSQLIMDPVTAFQLTSMMRGVVERGTATRLQSLGLPLAGKTGTTNEAKDAWFIGFTPNMVAGCFIGYDNPRPMGRGAFGGTLCAPVFEDFMEIAMKDRPKLDFPFPPHAVMAKIDRSTGRRLSDDASGAGVALEAFRLGEAPAVGEYSGGAVIEGRFDMFAGGDLPMRLEQDEPSSGPASGPASGGAPADGGGGGGQAPAPPSPSGGFGSGGLY</sequence>
<evidence type="ECO:0000256" key="4">
    <source>
        <dbReference type="ARBA" id="ARBA00007739"/>
    </source>
</evidence>
<dbReference type="GO" id="GO:0030288">
    <property type="term" value="C:outer membrane-bounded periplasmic space"/>
    <property type="evidence" value="ECO:0007669"/>
    <property type="project" value="TreeGrafter"/>
</dbReference>
<dbReference type="Pfam" id="PF17092">
    <property type="entry name" value="PCB_OB"/>
    <property type="match status" value="1"/>
</dbReference>
<evidence type="ECO:0000256" key="1">
    <source>
        <dbReference type="ARBA" id="ARBA00004249"/>
    </source>
</evidence>
<dbReference type="EC" id="3.4.16.4" evidence="5"/>
<dbReference type="PANTHER" id="PTHR32282:SF27">
    <property type="entry name" value="PENICILLIN-BINDING PROTEIN 1A"/>
    <property type="match status" value="1"/>
</dbReference>
<evidence type="ECO:0000256" key="7">
    <source>
        <dbReference type="ARBA" id="ARBA00022475"/>
    </source>
</evidence>
<evidence type="ECO:0000256" key="27">
    <source>
        <dbReference type="SAM" id="MobiDB-lite"/>
    </source>
</evidence>
<evidence type="ECO:0000256" key="5">
    <source>
        <dbReference type="ARBA" id="ARBA00012448"/>
    </source>
</evidence>
<dbReference type="STRING" id="356660.SAMN05444336_101644"/>
<proteinExistence type="inferred from homology"/>
<dbReference type="SUPFAM" id="SSF56601">
    <property type="entry name" value="beta-lactamase/transpeptidase-like"/>
    <property type="match status" value="1"/>
</dbReference>
<comment type="subcellular location">
    <subcellularLocation>
        <location evidence="1">Cell inner membrane</location>
        <topology evidence="1">Single-pass type II membrane protein</topology>
    </subcellularLocation>
</comment>
<feature type="domain" description="Glycosyl transferase family 51" evidence="29">
    <location>
        <begin position="57"/>
        <end position="229"/>
    </location>
</feature>
<dbReference type="Gene3D" id="1.10.3810.10">
    <property type="entry name" value="Biosynthetic peptidoglycan transglycosylase-like"/>
    <property type="match status" value="1"/>
</dbReference>
<evidence type="ECO:0000256" key="24">
    <source>
        <dbReference type="ARBA" id="ARBA00044770"/>
    </source>
</evidence>
<keyword evidence="15" id="KW-0133">Cell shape</keyword>
<comment type="catalytic activity">
    <reaction evidence="23">
        <text>Preferential cleavage: (Ac)2-L-Lys-D-Ala-|-D-Ala. Also transpeptidation of peptidyl-alanyl moieties that are N-acyl substituents of D-alanine.</text>
        <dbReference type="EC" id="3.4.16.4"/>
    </reaction>
</comment>
<evidence type="ECO:0000256" key="18">
    <source>
        <dbReference type="ARBA" id="ARBA00022989"/>
    </source>
</evidence>
<dbReference type="InterPro" id="IPR050396">
    <property type="entry name" value="Glycosyltr_51/Transpeptidase"/>
</dbReference>
<keyword evidence="22" id="KW-0961">Cell wall biogenesis/degradation</keyword>
<dbReference type="GO" id="GO:0009002">
    <property type="term" value="F:serine-type D-Ala-D-Ala carboxypeptidase activity"/>
    <property type="evidence" value="ECO:0007669"/>
    <property type="project" value="UniProtKB-EC"/>
</dbReference>
<dbReference type="GO" id="GO:0008658">
    <property type="term" value="F:penicillin binding"/>
    <property type="evidence" value="ECO:0007669"/>
    <property type="project" value="InterPro"/>
</dbReference>
<dbReference type="Gene3D" id="2.40.50.140">
    <property type="entry name" value="Nucleic acid-binding proteins"/>
    <property type="match status" value="1"/>
</dbReference>
<comment type="similarity">
    <text evidence="4">In the N-terminal section; belongs to the glycosyltransferase 51 family.</text>
</comment>
<dbReference type="GO" id="GO:0005886">
    <property type="term" value="C:plasma membrane"/>
    <property type="evidence" value="ECO:0007669"/>
    <property type="project" value="UniProtKB-SubCell"/>
</dbReference>
<evidence type="ECO:0000313" key="32">
    <source>
        <dbReference type="Proteomes" id="UP000199118"/>
    </source>
</evidence>
<keyword evidence="11" id="KW-0328">Glycosyltransferase</keyword>
<evidence type="ECO:0000256" key="16">
    <source>
        <dbReference type="ARBA" id="ARBA00022968"/>
    </source>
</evidence>
<dbReference type="GO" id="GO:0046677">
    <property type="term" value="P:response to antibiotic"/>
    <property type="evidence" value="ECO:0007669"/>
    <property type="project" value="UniProtKB-KW"/>
</dbReference>
<dbReference type="InterPro" id="IPR012340">
    <property type="entry name" value="NA-bd_OB-fold"/>
</dbReference>
<keyword evidence="7" id="KW-1003">Cell membrane</keyword>
<evidence type="ECO:0000256" key="22">
    <source>
        <dbReference type="ARBA" id="ARBA00023316"/>
    </source>
</evidence>